<comment type="caution">
    <text evidence="9">The sequence shown here is derived from an EMBL/GenBank/DDBJ whole genome shotgun (WGS) entry which is preliminary data.</text>
</comment>
<comment type="similarity">
    <text evidence="1">Belongs to the DNA repair enzymes AP/ExoA family.</text>
</comment>
<feature type="binding site" evidence="6">
    <location>
        <position position="18"/>
    </location>
    <ligand>
        <name>Mg(2+)</name>
        <dbReference type="ChEBI" id="CHEBI:18420"/>
        <label>1</label>
    </ligand>
</feature>
<dbReference type="STRING" id="1192034.CAP_6548"/>
<dbReference type="GO" id="GO:0008311">
    <property type="term" value="F:double-stranded DNA 3'-5' DNA exonuclease activity"/>
    <property type="evidence" value="ECO:0007669"/>
    <property type="project" value="TreeGrafter"/>
</dbReference>
<evidence type="ECO:0000256" key="1">
    <source>
        <dbReference type="ARBA" id="ARBA00007092"/>
    </source>
</evidence>
<keyword evidence="10" id="KW-1185">Reference proteome</keyword>
<dbReference type="PANTHER" id="PTHR22748:SF14">
    <property type="entry name" value="ENDONUCLEASE_EXONUCLEASE_PHOSPHATASE DOMAIN-CONTAINING PROTEIN"/>
    <property type="match status" value="1"/>
</dbReference>
<dbReference type="PROSITE" id="PS51435">
    <property type="entry name" value="AP_NUCLEASE_F1_4"/>
    <property type="match status" value="1"/>
</dbReference>
<dbReference type="GO" id="GO:0008081">
    <property type="term" value="F:phosphoric diester hydrolase activity"/>
    <property type="evidence" value="ECO:0007669"/>
    <property type="project" value="TreeGrafter"/>
</dbReference>
<accession>A0A017T0Q2</accession>
<dbReference type="PANTHER" id="PTHR22748">
    <property type="entry name" value="AP ENDONUCLEASE"/>
    <property type="match status" value="1"/>
</dbReference>
<reference evidence="9 10" key="1">
    <citation type="submission" date="2013-05" db="EMBL/GenBank/DDBJ databases">
        <title>Genome assembly of Chondromyces apiculatus DSM 436.</title>
        <authorList>
            <person name="Sharma G."/>
            <person name="Khatri I."/>
            <person name="Kaur C."/>
            <person name="Mayilraj S."/>
            <person name="Subramanian S."/>
        </authorList>
    </citation>
    <scope>NUCLEOTIDE SEQUENCE [LARGE SCALE GENOMIC DNA]</scope>
    <source>
        <strain evidence="9 10">DSM 436</strain>
    </source>
</reference>
<dbReference type="EMBL" id="ASRX01000055">
    <property type="protein sequence ID" value="EYF02813.1"/>
    <property type="molecule type" value="Genomic_DNA"/>
</dbReference>
<keyword evidence="3" id="KW-0378">Hydrolase</keyword>
<feature type="active site" description="Proton acceptor" evidence="5">
    <location>
        <position position="284"/>
    </location>
</feature>
<dbReference type="GO" id="GO:0003906">
    <property type="term" value="F:DNA-(apurinic or apyrimidinic site) endonuclease activity"/>
    <property type="evidence" value="ECO:0007669"/>
    <property type="project" value="TreeGrafter"/>
</dbReference>
<evidence type="ECO:0000256" key="6">
    <source>
        <dbReference type="PIRSR" id="PIRSR604808-2"/>
    </source>
</evidence>
<feature type="binding site" evidence="6">
    <location>
        <position position="51"/>
    </location>
    <ligand>
        <name>Mg(2+)</name>
        <dbReference type="ChEBI" id="CHEBI:18420"/>
        <label>1</label>
    </ligand>
</feature>
<dbReference type="NCBIfam" id="TIGR00633">
    <property type="entry name" value="xth"/>
    <property type="match status" value="1"/>
</dbReference>
<evidence type="ECO:0000256" key="3">
    <source>
        <dbReference type="ARBA" id="ARBA00022801"/>
    </source>
</evidence>
<feature type="binding site" evidence="6">
    <location>
        <position position="284"/>
    </location>
    <ligand>
        <name>Mg(2+)</name>
        <dbReference type="ChEBI" id="CHEBI:18420"/>
        <label>1</label>
    </ligand>
</feature>
<evidence type="ECO:0000313" key="9">
    <source>
        <dbReference type="EMBL" id="EYF02813.1"/>
    </source>
</evidence>
<keyword evidence="4 6" id="KW-0460">Magnesium</keyword>
<proteinExistence type="inferred from homology"/>
<evidence type="ECO:0000313" key="10">
    <source>
        <dbReference type="Proteomes" id="UP000019678"/>
    </source>
</evidence>
<dbReference type="InterPro" id="IPR036691">
    <property type="entry name" value="Endo/exonu/phosph_ase_sf"/>
</dbReference>
<feature type="site" description="Interaction with DNA substrate" evidence="7">
    <location>
        <position position="284"/>
    </location>
</feature>
<sequence>MKAGARAWSKEVTMVSWNIENLASHLAEEAETPLTAVLEAFGGPEILCLQEIRLRPRDEALVARMQEALPGYACHFALCDDPKNVTFRGGRMYGVATYVKRSLGEAKAATFPWDREGRAVVTAIEALGLAVVNVYAVNGTSKAYWDHELGRHEGDRHAFKRRFLTRLMEACLELLDLGVELVLTGDWNVSRTKNDTFPRLRTEEPHALARAQLNEVFMPTLGAVDIFRHLHPEARKYTWFNRQAPPGRLDAARVDYALVSEDLVPHVVEADIAEAPELRWRSDHAPLFVKLRV</sequence>
<gene>
    <name evidence="9" type="ORF">CAP_6548</name>
</gene>
<feature type="active site" evidence="5">
    <location>
        <position position="135"/>
    </location>
</feature>
<evidence type="ECO:0000259" key="8">
    <source>
        <dbReference type="Pfam" id="PF03372"/>
    </source>
</evidence>
<keyword evidence="6" id="KW-0464">Manganese</keyword>
<protein>
    <submittedName>
        <fullName evidence="9">Exodeoxyribonuclease III</fullName>
    </submittedName>
</protein>
<feature type="binding site" evidence="6">
    <location>
        <position position="186"/>
    </location>
    <ligand>
        <name>Mg(2+)</name>
        <dbReference type="ChEBI" id="CHEBI:18420"/>
        <label>1</label>
    </ligand>
</feature>
<feature type="binding site" evidence="6">
    <location>
        <position position="283"/>
    </location>
    <ligand>
        <name>Mg(2+)</name>
        <dbReference type="ChEBI" id="CHEBI:18420"/>
        <label>1</label>
    </ligand>
</feature>
<evidence type="ECO:0000256" key="5">
    <source>
        <dbReference type="PIRSR" id="PIRSR604808-1"/>
    </source>
</evidence>
<dbReference type="SUPFAM" id="SSF56219">
    <property type="entry name" value="DNase I-like"/>
    <property type="match status" value="1"/>
</dbReference>
<keyword evidence="2 6" id="KW-0479">Metal-binding</keyword>
<feature type="site" description="Transition state stabilizer" evidence="7">
    <location>
        <position position="188"/>
    </location>
</feature>
<dbReference type="InterPro" id="IPR004808">
    <property type="entry name" value="AP_endonuc_1"/>
</dbReference>
<feature type="domain" description="Endonuclease/exonuclease/phosphatase" evidence="8">
    <location>
        <begin position="15"/>
        <end position="284"/>
    </location>
</feature>
<dbReference type="Proteomes" id="UP000019678">
    <property type="component" value="Unassembled WGS sequence"/>
</dbReference>
<feature type="site" description="Important for catalytic activity" evidence="7">
    <location>
        <position position="255"/>
    </location>
</feature>
<feature type="binding site" evidence="6">
    <location>
        <position position="188"/>
    </location>
    <ligand>
        <name>Mg(2+)</name>
        <dbReference type="ChEBI" id="CHEBI:18420"/>
        <label>1</label>
    </ligand>
</feature>
<dbReference type="Pfam" id="PF03372">
    <property type="entry name" value="Exo_endo_phos"/>
    <property type="match status" value="1"/>
</dbReference>
<dbReference type="GO" id="GO:0046872">
    <property type="term" value="F:metal ion binding"/>
    <property type="evidence" value="ECO:0007669"/>
    <property type="project" value="UniProtKB-KW"/>
</dbReference>
<evidence type="ECO:0000256" key="2">
    <source>
        <dbReference type="ARBA" id="ARBA00022723"/>
    </source>
</evidence>
<evidence type="ECO:0000256" key="4">
    <source>
        <dbReference type="ARBA" id="ARBA00022842"/>
    </source>
</evidence>
<dbReference type="InterPro" id="IPR005135">
    <property type="entry name" value="Endo/exonuclease/phosphatase"/>
</dbReference>
<dbReference type="eggNOG" id="COG0708">
    <property type="taxonomic scope" value="Bacteria"/>
</dbReference>
<feature type="active site" description="Proton donor/acceptor" evidence="5">
    <location>
        <position position="186"/>
    </location>
</feature>
<name>A0A017T0Q2_9BACT</name>
<dbReference type="GO" id="GO:0006284">
    <property type="term" value="P:base-excision repair"/>
    <property type="evidence" value="ECO:0007669"/>
    <property type="project" value="TreeGrafter"/>
</dbReference>
<dbReference type="Gene3D" id="3.60.10.10">
    <property type="entry name" value="Endonuclease/exonuclease/phosphatase"/>
    <property type="match status" value="1"/>
</dbReference>
<organism evidence="9 10">
    <name type="scientific">Chondromyces apiculatus DSM 436</name>
    <dbReference type="NCBI Taxonomy" id="1192034"/>
    <lineage>
        <taxon>Bacteria</taxon>
        <taxon>Pseudomonadati</taxon>
        <taxon>Myxococcota</taxon>
        <taxon>Polyangia</taxon>
        <taxon>Polyangiales</taxon>
        <taxon>Polyangiaceae</taxon>
        <taxon>Chondromyces</taxon>
    </lineage>
</organism>
<comment type="cofactor">
    <cofactor evidence="6">
        <name>Mg(2+)</name>
        <dbReference type="ChEBI" id="CHEBI:18420"/>
    </cofactor>
    <cofactor evidence="6">
        <name>Mn(2+)</name>
        <dbReference type="ChEBI" id="CHEBI:29035"/>
    </cofactor>
    <text evidence="6">Probably binds two magnesium or manganese ions per subunit.</text>
</comment>
<evidence type="ECO:0000256" key="7">
    <source>
        <dbReference type="PIRSR" id="PIRSR604808-3"/>
    </source>
</evidence>
<dbReference type="AlphaFoldDB" id="A0A017T0Q2"/>